<sequence>MSSLEQTRQKKSFWLSATREQAKDTGMALVLISLIVFFVTREIRYATIAALLLLLDMIAPALYKPVAKLWFGLSNVMGMVMSKVLLSLIFYLVLTPMGVLRSLGGKDPMRMRRFGKGEDSVFRVRDHTFVAADIEQPF</sequence>
<keyword evidence="1" id="KW-1133">Transmembrane helix</keyword>
<dbReference type="eggNOG" id="ENOG503309M">
    <property type="taxonomic scope" value="Bacteria"/>
</dbReference>
<reference evidence="2 3" key="1">
    <citation type="submission" date="2010-08" db="EMBL/GenBank/DDBJ databases">
        <title>The draft genome of Desulfovibrio fructosovorans JJ.</title>
        <authorList>
            <consortium name="US DOE Joint Genome Institute (JGI-PGF)"/>
            <person name="Lucas S."/>
            <person name="Copeland A."/>
            <person name="Lapidus A."/>
            <person name="Cheng J.-F."/>
            <person name="Bruce D."/>
            <person name="Goodwin L."/>
            <person name="Pitluck S."/>
            <person name="Land M.L."/>
            <person name="Hauser L."/>
            <person name="Chang Y.-J."/>
            <person name="Jeffries C."/>
            <person name="Wall J.D."/>
            <person name="Stahl D.A."/>
            <person name="Arkin A.P."/>
            <person name="Dehal P."/>
            <person name="Stolyar S.M."/>
            <person name="Hazen T.C."/>
            <person name="Woyke T.J."/>
        </authorList>
    </citation>
    <scope>NUCLEOTIDE SEQUENCE [LARGE SCALE GENOMIC DNA]</scope>
    <source>
        <strain evidence="2 3">JJ</strain>
    </source>
</reference>
<feature type="transmembrane region" description="Helical" evidence="1">
    <location>
        <begin position="84"/>
        <end position="104"/>
    </location>
</feature>
<dbReference type="OrthoDB" id="677860at2"/>
<evidence type="ECO:0000313" key="2">
    <source>
        <dbReference type="EMBL" id="EFL50145.1"/>
    </source>
</evidence>
<dbReference type="RefSeq" id="WP_005995313.1">
    <property type="nucleotide sequence ID" value="NZ_AECZ01000024.1"/>
</dbReference>
<dbReference type="EMBL" id="AECZ01000024">
    <property type="protein sequence ID" value="EFL50145.1"/>
    <property type="molecule type" value="Genomic_DNA"/>
</dbReference>
<evidence type="ECO:0000256" key="1">
    <source>
        <dbReference type="SAM" id="Phobius"/>
    </source>
</evidence>
<feature type="transmembrane region" description="Helical" evidence="1">
    <location>
        <begin position="45"/>
        <end position="63"/>
    </location>
</feature>
<dbReference type="Proteomes" id="UP000006250">
    <property type="component" value="Unassembled WGS sequence"/>
</dbReference>
<evidence type="ECO:0000313" key="3">
    <source>
        <dbReference type="Proteomes" id="UP000006250"/>
    </source>
</evidence>
<keyword evidence="3" id="KW-1185">Reference proteome</keyword>
<accession>E1JZL0</accession>
<keyword evidence="1" id="KW-0472">Membrane</keyword>
<comment type="caution">
    <text evidence="2">The sequence shown here is derived from an EMBL/GenBank/DDBJ whole genome shotgun (WGS) entry which is preliminary data.</text>
</comment>
<organism evidence="2 3">
    <name type="scientific">Solidesulfovibrio fructosivorans JJ]</name>
    <dbReference type="NCBI Taxonomy" id="596151"/>
    <lineage>
        <taxon>Bacteria</taxon>
        <taxon>Pseudomonadati</taxon>
        <taxon>Thermodesulfobacteriota</taxon>
        <taxon>Desulfovibrionia</taxon>
        <taxon>Desulfovibrionales</taxon>
        <taxon>Desulfovibrionaceae</taxon>
        <taxon>Solidesulfovibrio</taxon>
    </lineage>
</organism>
<dbReference type="Pfam" id="PF19588">
    <property type="entry name" value="SxtJ"/>
    <property type="match status" value="1"/>
</dbReference>
<keyword evidence="1" id="KW-0812">Transmembrane</keyword>
<protein>
    <submittedName>
        <fullName evidence="2">Uncharacterized protein</fullName>
    </submittedName>
</protein>
<proteinExistence type="predicted"/>
<gene>
    <name evidence="2" type="ORF">DesfrDRAFT_3060</name>
</gene>
<dbReference type="STRING" id="596151.DesfrDRAFT_3060"/>
<name>E1JZL0_SOLFR</name>
<dbReference type="InterPro" id="IPR045781">
    <property type="entry name" value="SxtJ"/>
</dbReference>
<dbReference type="AlphaFoldDB" id="E1JZL0"/>